<dbReference type="InterPro" id="IPR050169">
    <property type="entry name" value="Krueppel_C2H2_ZnF"/>
</dbReference>
<dbReference type="Gene3D" id="6.10.140.140">
    <property type="match status" value="1"/>
</dbReference>
<dbReference type="PANTHER" id="PTHR23232">
    <property type="entry name" value="KRAB DOMAIN C2H2 ZINC FINGER"/>
    <property type="match status" value="1"/>
</dbReference>
<dbReference type="AlphaFoldDB" id="A0AAD1RUH1"/>
<dbReference type="PANTHER" id="PTHR23232:SF163">
    <property type="entry name" value="ZINC FINGER PROTEIN 589"/>
    <property type="match status" value="1"/>
</dbReference>
<dbReference type="InterPro" id="IPR036051">
    <property type="entry name" value="KRAB_dom_sf"/>
</dbReference>
<dbReference type="GO" id="GO:0006355">
    <property type="term" value="P:regulation of DNA-templated transcription"/>
    <property type="evidence" value="ECO:0007669"/>
    <property type="project" value="InterPro"/>
</dbReference>
<dbReference type="Proteomes" id="UP001295444">
    <property type="component" value="Chromosome 04"/>
</dbReference>
<dbReference type="PROSITE" id="PS50805">
    <property type="entry name" value="KRAB"/>
    <property type="match status" value="1"/>
</dbReference>
<name>A0AAD1RUH1_PELCU</name>
<evidence type="ECO:0000313" key="3">
    <source>
        <dbReference type="Proteomes" id="UP001295444"/>
    </source>
</evidence>
<accession>A0AAD1RUH1</accession>
<keyword evidence="3" id="KW-1185">Reference proteome</keyword>
<dbReference type="EMBL" id="OW240915">
    <property type="protein sequence ID" value="CAH2281662.1"/>
    <property type="molecule type" value="Genomic_DNA"/>
</dbReference>
<dbReference type="Pfam" id="PF01352">
    <property type="entry name" value="KRAB"/>
    <property type="match status" value="1"/>
</dbReference>
<feature type="domain" description="KRAB" evidence="1">
    <location>
        <begin position="14"/>
        <end position="81"/>
    </location>
</feature>
<dbReference type="SUPFAM" id="SSF109640">
    <property type="entry name" value="KRAB domain (Kruppel-associated box)"/>
    <property type="match status" value="1"/>
</dbReference>
<protein>
    <submittedName>
        <fullName evidence="2">Zinc finger 501-like isoform X2</fullName>
    </submittedName>
</protein>
<proteinExistence type="predicted"/>
<dbReference type="SMART" id="SM00349">
    <property type="entry name" value="KRAB"/>
    <property type="match status" value="1"/>
</dbReference>
<evidence type="ECO:0000259" key="1">
    <source>
        <dbReference type="PROSITE" id="PS50805"/>
    </source>
</evidence>
<dbReference type="CDD" id="cd07765">
    <property type="entry name" value="KRAB_A-box"/>
    <property type="match status" value="1"/>
</dbReference>
<evidence type="ECO:0000313" key="2">
    <source>
        <dbReference type="EMBL" id="CAH2281662.1"/>
    </source>
</evidence>
<gene>
    <name evidence="2" type="ORF">PECUL_23A036628</name>
</gene>
<dbReference type="InterPro" id="IPR001909">
    <property type="entry name" value="KRAB"/>
</dbReference>
<sequence>MSPVSSSQTAQALVTFDDVAVYFTKDEWGYLDGTQKSLYKDVMKENYQMILSLSRPDIISSIELGHEPYISSPGDDLECDWQGKLHIESKFIPISDLGP</sequence>
<reference evidence="2" key="1">
    <citation type="submission" date="2022-03" db="EMBL/GenBank/DDBJ databases">
        <authorList>
            <person name="Alioto T."/>
            <person name="Alioto T."/>
            <person name="Gomez Garrido J."/>
        </authorList>
    </citation>
    <scope>NUCLEOTIDE SEQUENCE</scope>
</reference>
<organism evidence="2 3">
    <name type="scientific">Pelobates cultripes</name>
    <name type="common">Western spadefoot toad</name>
    <dbReference type="NCBI Taxonomy" id="61616"/>
    <lineage>
        <taxon>Eukaryota</taxon>
        <taxon>Metazoa</taxon>
        <taxon>Chordata</taxon>
        <taxon>Craniata</taxon>
        <taxon>Vertebrata</taxon>
        <taxon>Euteleostomi</taxon>
        <taxon>Amphibia</taxon>
        <taxon>Batrachia</taxon>
        <taxon>Anura</taxon>
        <taxon>Pelobatoidea</taxon>
        <taxon>Pelobatidae</taxon>
        <taxon>Pelobates</taxon>
    </lineage>
</organism>